<dbReference type="GO" id="GO:0006260">
    <property type="term" value="P:DNA replication"/>
    <property type="evidence" value="ECO:0007669"/>
    <property type="project" value="UniProtKB-KW"/>
</dbReference>
<accession>A0A330LTZ2</accession>
<proteinExistence type="inferred from homology"/>
<dbReference type="OrthoDB" id="5568266at2"/>
<comment type="function">
    <text evidence="1">Possible endonuclease which induces a single-strand cut and initiates DNA replication.</text>
</comment>
<evidence type="ECO:0000259" key="8">
    <source>
        <dbReference type="Pfam" id="PF05840"/>
    </source>
</evidence>
<dbReference type="InterPro" id="IPR008766">
    <property type="entry name" value="Replication_gene_A-like"/>
</dbReference>
<dbReference type="RefSeq" id="WP_112717739.1">
    <property type="nucleotide sequence ID" value="NZ_LS483250.1"/>
</dbReference>
<evidence type="ECO:0000256" key="6">
    <source>
        <dbReference type="ARBA" id="ARBA00022801"/>
    </source>
</evidence>
<dbReference type="GO" id="GO:0004519">
    <property type="term" value="F:endonuclease activity"/>
    <property type="evidence" value="ECO:0007669"/>
    <property type="project" value="UniProtKB-KW"/>
</dbReference>
<feature type="domain" description="Replication gene A protein-like" evidence="8">
    <location>
        <begin position="148"/>
        <end position="475"/>
    </location>
</feature>
<evidence type="ECO:0000313" key="9">
    <source>
        <dbReference type="EMBL" id="SQD80427.1"/>
    </source>
</evidence>
<dbReference type="EMBL" id="LS483250">
    <property type="protein sequence ID" value="SQD80427.1"/>
    <property type="molecule type" value="Genomic_DNA"/>
</dbReference>
<dbReference type="AlphaFoldDB" id="A0A330LTZ2"/>
<evidence type="ECO:0000256" key="3">
    <source>
        <dbReference type="ARBA" id="ARBA00022705"/>
    </source>
</evidence>
<organism evidence="9 10">
    <name type="scientific">Moritella yayanosii</name>
    <dbReference type="NCBI Taxonomy" id="69539"/>
    <lineage>
        <taxon>Bacteria</taxon>
        <taxon>Pseudomonadati</taxon>
        <taxon>Pseudomonadota</taxon>
        <taxon>Gammaproteobacteria</taxon>
        <taxon>Alteromonadales</taxon>
        <taxon>Moritellaceae</taxon>
        <taxon>Moritella</taxon>
    </lineage>
</organism>
<dbReference type="GO" id="GO:0016787">
    <property type="term" value="F:hydrolase activity"/>
    <property type="evidence" value="ECO:0007669"/>
    <property type="project" value="UniProtKB-KW"/>
</dbReference>
<gene>
    <name evidence="9" type="ORF">MORIYA_3975</name>
</gene>
<evidence type="ECO:0000256" key="5">
    <source>
        <dbReference type="ARBA" id="ARBA00022759"/>
    </source>
</evidence>
<evidence type="ECO:0000313" key="10">
    <source>
        <dbReference type="Proteomes" id="UP000250163"/>
    </source>
</evidence>
<dbReference type="KEGG" id="mya:MORIYA_3975"/>
<keyword evidence="5" id="KW-0255">Endonuclease</keyword>
<keyword evidence="4" id="KW-0540">Nuclease</keyword>
<name>A0A330LTZ2_9GAMM</name>
<evidence type="ECO:0000256" key="4">
    <source>
        <dbReference type="ARBA" id="ARBA00022722"/>
    </source>
</evidence>
<keyword evidence="6" id="KW-0378">Hydrolase</keyword>
<dbReference type="Proteomes" id="UP000250163">
    <property type="component" value="Chromosome MORIYA"/>
</dbReference>
<sequence length="879" mass="101146">MASVNKAQSLSGRKTIIEMIESGEDCSRKPTRTPAPDKEFQLPEMSLIENAMFQVNPEIDDHEWRKQFFGDMPHYLSRYFAERYNKTFERKGRQSANTYLRETVGNKINPRLRKVLARYQDQFKFRQSYVHVNDLLREKLLAEMDKSEIKILGQQFADFFSSQLENLIYLEAAHETDYGKVIIAVFRLLQKESRKLGYLPPYNKTKKLTQAKAESGILRLVCQRAWERKLSSKRAEMREHLALAVGQVQKAASPYCSRDCLREWKDQKKRNRDFIKGRSIFDEDSGEEIALADMFYKSTANPAIRRCEMMVRIAGYQNIAEMLDCAGLFITLTAPSKYHNARKRGGFIGHWLGNNPKETQIYLNKVFARIRAQLKRDGIEEFGMRVVEPHHDGTPHWHLMLFMQPCHVARVREVFTRYAIEDEMEELYPRNKKTGKVVPGPFNPKPRCDSVDMDPSLGTATGYMAKYISKNIDGYAMDGEKDEETGFDQKEMAARVVAWAGRWRIRQFQPLGGAPVTTYRELRRYANNDRNTFNSYVAILNVKEKRELFNDMFPDQNPDFMGPQLDFVGPRLNYDAMSFIQVWDVITGKYKPKLKTGKAAFAANVKTHDDEKLRYLANQMFPEQNPDFIGPQLNWAGPRLVFADMDIAQRQEILIGKYQKDESDVMTTAATALQCADKGDFAGYVMAQGGPFVKRKDLLIRNDYDVTEMGNEYAEHVSKIKGFQITNELPVKTRLRNWVIQRKSQALLDSEASTSSTEGAEVLDGPTGAPWSSVNNCTPSKSDRLNTGIKALLKRRGIHLDDHLVNVMGQGAQIRVDKDHIVKLRQGYYADSQYHPPEVIDVAPEEPNIWDGWNSPETEIKDTSNYTPGWETWESWDWG</sequence>
<protein>
    <submittedName>
        <fullName evidence="9">Putative phage protein</fullName>
    </submittedName>
</protein>
<evidence type="ECO:0000256" key="7">
    <source>
        <dbReference type="SAM" id="MobiDB-lite"/>
    </source>
</evidence>
<comment type="similarity">
    <text evidence="2">Belongs to the phage GPA family.</text>
</comment>
<feature type="compositionally biased region" description="Low complexity" evidence="7">
    <location>
        <begin position="751"/>
        <end position="760"/>
    </location>
</feature>
<feature type="compositionally biased region" description="Polar residues" evidence="7">
    <location>
        <begin position="770"/>
        <end position="779"/>
    </location>
</feature>
<evidence type="ECO:0000256" key="2">
    <source>
        <dbReference type="ARBA" id="ARBA00009260"/>
    </source>
</evidence>
<keyword evidence="3" id="KW-0235">DNA replication</keyword>
<feature type="region of interest" description="Disordered" evidence="7">
    <location>
        <begin position="751"/>
        <end position="779"/>
    </location>
</feature>
<dbReference type="Pfam" id="PF05840">
    <property type="entry name" value="Phage_GPA"/>
    <property type="match status" value="1"/>
</dbReference>
<reference evidence="10" key="1">
    <citation type="submission" date="2018-05" db="EMBL/GenBank/DDBJ databases">
        <authorList>
            <person name="Cea G.-C."/>
            <person name="William W."/>
        </authorList>
    </citation>
    <scope>NUCLEOTIDE SEQUENCE [LARGE SCALE GENOMIC DNA]</scope>
    <source>
        <strain evidence="10">DB21MT 5</strain>
    </source>
</reference>
<evidence type="ECO:0000256" key="1">
    <source>
        <dbReference type="ARBA" id="ARBA00003293"/>
    </source>
</evidence>
<keyword evidence="10" id="KW-1185">Reference proteome</keyword>